<evidence type="ECO:0000313" key="3">
    <source>
        <dbReference type="Proteomes" id="UP000228934"/>
    </source>
</evidence>
<reference evidence="3" key="1">
    <citation type="journal article" date="2017" name="Nat. Commun.">
        <title>The North American bullfrog draft genome provides insight into hormonal regulation of long noncoding RNA.</title>
        <authorList>
            <person name="Hammond S.A."/>
            <person name="Warren R.L."/>
            <person name="Vandervalk B.P."/>
            <person name="Kucuk E."/>
            <person name="Khan H."/>
            <person name="Gibb E.A."/>
            <person name="Pandoh P."/>
            <person name="Kirk H."/>
            <person name="Zhao Y."/>
            <person name="Jones M."/>
            <person name="Mungall A.J."/>
            <person name="Coope R."/>
            <person name="Pleasance S."/>
            <person name="Moore R.A."/>
            <person name="Holt R.A."/>
            <person name="Round J.M."/>
            <person name="Ohora S."/>
            <person name="Walle B.V."/>
            <person name="Veldhoen N."/>
            <person name="Helbing C.C."/>
            <person name="Birol I."/>
        </authorList>
    </citation>
    <scope>NUCLEOTIDE SEQUENCE [LARGE SCALE GENOMIC DNA]</scope>
</reference>
<evidence type="ECO:0000313" key="2">
    <source>
        <dbReference type="EMBL" id="PIO27535.1"/>
    </source>
</evidence>
<name>A0A2G9RID3_AQUCT</name>
<gene>
    <name evidence="2" type="ORF">AB205_0054780</name>
</gene>
<evidence type="ECO:0000256" key="1">
    <source>
        <dbReference type="SAM" id="MobiDB-lite"/>
    </source>
</evidence>
<organism evidence="2 3">
    <name type="scientific">Aquarana catesbeiana</name>
    <name type="common">American bullfrog</name>
    <name type="synonym">Rana catesbeiana</name>
    <dbReference type="NCBI Taxonomy" id="8400"/>
    <lineage>
        <taxon>Eukaryota</taxon>
        <taxon>Metazoa</taxon>
        <taxon>Chordata</taxon>
        <taxon>Craniata</taxon>
        <taxon>Vertebrata</taxon>
        <taxon>Euteleostomi</taxon>
        <taxon>Amphibia</taxon>
        <taxon>Batrachia</taxon>
        <taxon>Anura</taxon>
        <taxon>Neobatrachia</taxon>
        <taxon>Ranoidea</taxon>
        <taxon>Ranidae</taxon>
        <taxon>Aquarana</taxon>
    </lineage>
</organism>
<dbReference type="OrthoDB" id="9908982at2759"/>
<sequence length="115" mass="12573">MDTNSAEQECHMNIETAEQETRMSAETAGVFSKRKTLLDDGTAVEVSSVPVRNYARAVLGQSHAASGREPVVRLPPNAPSSIKRRNVVQLRWEGGDIPAIRRVVVDKILAMGFKA</sequence>
<dbReference type="Proteomes" id="UP000228934">
    <property type="component" value="Unassembled WGS sequence"/>
</dbReference>
<keyword evidence="3" id="KW-1185">Reference proteome</keyword>
<dbReference type="EMBL" id="KV940416">
    <property type="protein sequence ID" value="PIO27535.1"/>
    <property type="molecule type" value="Genomic_DNA"/>
</dbReference>
<proteinExistence type="predicted"/>
<feature type="region of interest" description="Disordered" evidence="1">
    <location>
        <begin position="1"/>
        <end position="23"/>
    </location>
</feature>
<accession>A0A2G9RID3</accession>
<protein>
    <submittedName>
        <fullName evidence="2">Uncharacterized protein</fullName>
    </submittedName>
</protein>
<dbReference type="AlphaFoldDB" id="A0A2G9RID3"/>